<dbReference type="Gene3D" id="3.10.450.40">
    <property type="match status" value="1"/>
</dbReference>
<dbReference type="EMBL" id="AP027732">
    <property type="protein sequence ID" value="BDZ47780.1"/>
    <property type="molecule type" value="Genomic_DNA"/>
</dbReference>
<evidence type="ECO:0000313" key="4">
    <source>
        <dbReference type="EMBL" id="BDZ47780.1"/>
    </source>
</evidence>
<keyword evidence="2" id="KW-0732">Signal</keyword>
<evidence type="ECO:0000259" key="3">
    <source>
        <dbReference type="Pfam" id="PF03413"/>
    </source>
</evidence>
<reference evidence="4" key="1">
    <citation type="journal article" date="2014" name="Int. J. Syst. Evol. Microbiol.">
        <title>Complete genome of a new Firmicutes species belonging to the dominant human colonic microbiota ('Ruminococcus bicirculans') reveals two chromosomes and a selective capacity to utilize plant glucans.</title>
        <authorList>
            <consortium name="NISC Comparative Sequencing Program"/>
            <person name="Wegmann U."/>
            <person name="Louis P."/>
            <person name="Goesmann A."/>
            <person name="Henrissat B."/>
            <person name="Duncan S.H."/>
            <person name="Flint H.J."/>
        </authorList>
    </citation>
    <scope>NUCLEOTIDE SEQUENCE</scope>
    <source>
        <strain evidence="4">NBRC 108728</strain>
    </source>
</reference>
<proteinExistence type="predicted"/>
<evidence type="ECO:0000256" key="2">
    <source>
        <dbReference type="SAM" id="SignalP"/>
    </source>
</evidence>
<organism evidence="4 6">
    <name type="scientific">Frondihabitans sucicola</name>
    <dbReference type="NCBI Taxonomy" id="1268041"/>
    <lineage>
        <taxon>Bacteria</taxon>
        <taxon>Bacillati</taxon>
        <taxon>Actinomycetota</taxon>
        <taxon>Actinomycetes</taxon>
        <taxon>Micrococcales</taxon>
        <taxon>Microbacteriaceae</taxon>
        <taxon>Frondihabitans</taxon>
    </lineage>
</organism>
<evidence type="ECO:0000256" key="1">
    <source>
        <dbReference type="SAM" id="MobiDB-lite"/>
    </source>
</evidence>
<protein>
    <recommendedName>
        <fullName evidence="3">PepSY domain-containing protein</fullName>
    </recommendedName>
</protein>
<feature type="signal peptide" evidence="2">
    <location>
        <begin position="1"/>
        <end position="27"/>
    </location>
</feature>
<feature type="region of interest" description="Disordered" evidence="1">
    <location>
        <begin position="32"/>
        <end position="56"/>
    </location>
</feature>
<name>A0ABN6XVW3_9MICO</name>
<dbReference type="InterPro" id="IPR025711">
    <property type="entry name" value="PepSY"/>
</dbReference>
<dbReference type="Pfam" id="PF03413">
    <property type="entry name" value="PepSY"/>
    <property type="match status" value="1"/>
</dbReference>
<dbReference type="RefSeq" id="WP_286344865.1">
    <property type="nucleotide sequence ID" value="NZ_AP027732.1"/>
</dbReference>
<dbReference type="Gene3D" id="3.30.505.20">
    <property type="match status" value="1"/>
</dbReference>
<dbReference type="Proteomes" id="UP001321486">
    <property type="component" value="Chromosome"/>
</dbReference>
<reference evidence="4" key="3">
    <citation type="submission" date="2023-02" db="EMBL/GenBank/DDBJ databases">
        <authorList>
            <person name="Sun Q."/>
            <person name="Mori K."/>
        </authorList>
    </citation>
    <scope>NUCLEOTIDE SEQUENCE</scope>
    <source>
        <strain evidence="4">NBRC 108728</strain>
    </source>
</reference>
<dbReference type="EMBL" id="AP027732">
    <property type="protein sequence ID" value="BDZ52253.1"/>
    <property type="molecule type" value="Genomic_DNA"/>
</dbReference>
<accession>A0ABN6XVW3</accession>
<evidence type="ECO:0000313" key="5">
    <source>
        <dbReference type="EMBL" id="BDZ52253.1"/>
    </source>
</evidence>
<gene>
    <name evidence="4" type="ORF">GCM10025867_00210</name>
    <name evidence="5" type="ORF">GCM10025867_44940</name>
</gene>
<dbReference type="PROSITE" id="PS51257">
    <property type="entry name" value="PROKAR_LIPOPROTEIN"/>
    <property type="match status" value="1"/>
</dbReference>
<feature type="chain" id="PRO_5045028766" description="PepSY domain-containing protein" evidence="2">
    <location>
        <begin position="28"/>
        <end position="203"/>
    </location>
</feature>
<reference evidence="6" key="2">
    <citation type="journal article" date="2019" name="Int. J. Syst. Evol. Microbiol.">
        <title>The Global Catalogue of Microorganisms (GCM) 10K type strain sequencing project: providing services to taxonomists for standard genome sequencing and annotation.</title>
        <authorList>
            <consortium name="The Broad Institute Genomics Platform"/>
            <consortium name="The Broad Institute Genome Sequencing Center for Infectious Disease"/>
            <person name="Wu L."/>
            <person name="Ma J."/>
        </authorList>
    </citation>
    <scope>NUCLEOTIDE SEQUENCE [LARGE SCALE GENOMIC DNA]</scope>
    <source>
        <strain evidence="6">NBRC 108728</strain>
    </source>
</reference>
<sequence length="203" mass="20179">MTKTTNIARVRRTALALLLPLSGAFLVAGCSSPSDGQGAGSSSSASSAAGPTAGAVGDDATALTAAAATALDAVPSSRLLSIERERGGSAWEILVASADGTEHEVHTDAAGTTVTAGPTSKSTDADDLAENKRFLGDATVTAREAAATLTETVDGSVAELGLDDHLGKTVWEGDVIDSAGTKHSIRLDAGTGDVVTNAVDTDD</sequence>
<feature type="domain" description="PepSY" evidence="3">
    <location>
        <begin position="141"/>
        <end position="195"/>
    </location>
</feature>
<evidence type="ECO:0000313" key="6">
    <source>
        <dbReference type="Proteomes" id="UP001321486"/>
    </source>
</evidence>
<keyword evidence="6" id="KW-1185">Reference proteome</keyword>